<sequence length="800" mass="86505">MYRVLTCLTTEHDWRLVVLAGTICWLASAVAISLFHRARASRGRTRAIWICLDAAVGGCGIWATHFVAMLAYDPGAGAGYSIPVTLLSLVFAISIVAIGLCIALSSARQSVVALGGAVIGGGVAAMHYTGMAALELPAFIVWSRSIVVASIVLGSLFAAVALLVAVRRDNPVHTLAATALLTVAIVSHHFTAMGAVTLIPDPTLGSDGLSISPTALSFLTAVAAFAILGLSLLAAMIDRRAKGELHQQKVLLDTALDNMSQGLSMFDADGRILLYNERYAEMMGRTGMALQGRLLLDVLRQQKALDRWDGDPDQFVASVIAAAKAGNSVTRTVTRNGRAIRVVDQPMKGGGWVATFEDITEWQQVQEQISHMARHDALTNLPNRTLFREQLEKALRLAKRSDQLAVLCLDLDHFKDINDSLGHPVGDALLKEVARRLGECITEHDTVARLGGDEFAIVQFCSDCDPSAVALLASHVAEQVSAPYEIAGHQLIIGVSIGISLAPEDGKNPDELLKKADLALYRAKEDGRGTYRFFETGMDARAQARRLLELDLRAALQRGEFEVYYQPIRDVAKDVVVSFEALARWKHSLRGMISPANFIPLAEETGLIVPIGEWVLRQACMDAAGWSRDVAVAVNLSPVQFKNPNLVSTVKEALKASGLPARRLELEITESVLLQNSEATLSVLHELRAFGVRISLDDFGTGYSSLSYLRSFPFDKIKIDRSFVTELATRDDSMAIVRAVTGLGKSLGIVTTAEGVETDAQFELLRQEGCTQAQGYLFSPPRPAAEVETMLSKARARAIA</sequence>
<dbReference type="PANTHER" id="PTHR44757:SF2">
    <property type="entry name" value="BIOFILM ARCHITECTURE MAINTENANCE PROTEIN MBAA"/>
    <property type="match status" value="1"/>
</dbReference>
<feature type="transmembrane region" description="Helical" evidence="2">
    <location>
        <begin position="47"/>
        <end position="72"/>
    </location>
</feature>
<dbReference type="PROSITE" id="PS50883">
    <property type="entry name" value="EAL"/>
    <property type="match status" value="1"/>
</dbReference>
<dbReference type="InterPro" id="IPR035965">
    <property type="entry name" value="PAS-like_dom_sf"/>
</dbReference>
<dbReference type="InterPro" id="IPR000160">
    <property type="entry name" value="GGDEF_dom"/>
</dbReference>
<dbReference type="PROSITE" id="PS50887">
    <property type="entry name" value="GGDEF"/>
    <property type="match status" value="1"/>
</dbReference>
<dbReference type="GO" id="GO:0016020">
    <property type="term" value="C:membrane"/>
    <property type="evidence" value="ECO:0007669"/>
    <property type="project" value="UniProtKB-UniRule"/>
</dbReference>
<comment type="catalytic activity">
    <reaction evidence="1">
        <text>3',3'-c-di-GMP + H2O = 5'-phosphoguanylyl(3'-&gt;5')guanosine + H(+)</text>
        <dbReference type="Rhea" id="RHEA:24902"/>
        <dbReference type="ChEBI" id="CHEBI:15377"/>
        <dbReference type="ChEBI" id="CHEBI:15378"/>
        <dbReference type="ChEBI" id="CHEBI:58754"/>
        <dbReference type="ChEBI" id="CHEBI:58805"/>
        <dbReference type="EC" id="3.1.4.52"/>
    </reaction>
    <physiologicalReaction direction="left-to-right" evidence="1">
        <dbReference type="Rhea" id="RHEA:24903"/>
    </physiologicalReaction>
</comment>
<feature type="transmembrane region" description="Helical" evidence="2">
    <location>
        <begin position="211"/>
        <end position="237"/>
    </location>
</feature>
<evidence type="ECO:0000259" key="6">
    <source>
        <dbReference type="PROSITE" id="PS50924"/>
    </source>
</evidence>
<feature type="transmembrane region" description="Helical" evidence="2">
    <location>
        <begin position="178"/>
        <end position="199"/>
    </location>
</feature>
<dbReference type="GO" id="GO:0071111">
    <property type="term" value="F:cyclic-guanylate-specific phosphodiesterase activity"/>
    <property type="evidence" value="ECO:0007669"/>
    <property type="project" value="UniProtKB-EC"/>
</dbReference>
<dbReference type="Pfam" id="PF12860">
    <property type="entry name" value="PAS_7"/>
    <property type="match status" value="1"/>
</dbReference>
<keyword evidence="2" id="KW-0812">Transmembrane</keyword>
<keyword evidence="8" id="KW-1185">Reference proteome</keyword>
<dbReference type="Gene3D" id="3.30.70.270">
    <property type="match status" value="1"/>
</dbReference>
<feature type="transmembrane region" description="Helical" evidence="2">
    <location>
        <begin position="111"/>
        <end position="134"/>
    </location>
</feature>
<accession>A0A0R3LHC8</accession>
<dbReference type="SUPFAM" id="SSF141868">
    <property type="entry name" value="EAL domain-like"/>
    <property type="match status" value="1"/>
</dbReference>
<feature type="domain" description="GGDEF" evidence="5">
    <location>
        <begin position="402"/>
        <end position="536"/>
    </location>
</feature>
<evidence type="ECO:0000313" key="7">
    <source>
        <dbReference type="EMBL" id="KRR07207.1"/>
    </source>
</evidence>
<dbReference type="Pfam" id="PF00563">
    <property type="entry name" value="EAL"/>
    <property type="match status" value="1"/>
</dbReference>
<evidence type="ECO:0000259" key="5">
    <source>
        <dbReference type="PROSITE" id="PS50887"/>
    </source>
</evidence>
<evidence type="ECO:0000259" key="3">
    <source>
        <dbReference type="PROSITE" id="PS50112"/>
    </source>
</evidence>
<dbReference type="Gene3D" id="3.20.20.450">
    <property type="entry name" value="EAL domain"/>
    <property type="match status" value="1"/>
</dbReference>
<dbReference type="InterPro" id="IPR005330">
    <property type="entry name" value="MHYT_dom"/>
</dbReference>
<feature type="transmembrane region" description="Helical" evidence="2">
    <location>
        <begin position="84"/>
        <end position="104"/>
    </location>
</feature>
<dbReference type="InterPro" id="IPR052155">
    <property type="entry name" value="Biofilm_reg_signaling"/>
</dbReference>
<name>A0A0R3LHC8_9BRAD</name>
<dbReference type="SUPFAM" id="SSF55785">
    <property type="entry name" value="PYP-like sensor domain (PAS domain)"/>
    <property type="match status" value="1"/>
</dbReference>
<dbReference type="InterPro" id="IPR029787">
    <property type="entry name" value="Nucleotide_cyclase"/>
</dbReference>
<dbReference type="PROSITE" id="PS50112">
    <property type="entry name" value="PAS"/>
    <property type="match status" value="1"/>
</dbReference>
<dbReference type="CDD" id="cd01949">
    <property type="entry name" value="GGDEF"/>
    <property type="match status" value="1"/>
</dbReference>
<dbReference type="InterPro" id="IPR001633">
    <property type="entry name" value="EAL_dom"/>
</dbReference>
<feature type="domain" description="PAS" evidence="3">
    <location>
        <begin position="248"/>
        <end position="296"/>
    </location>
</feature>
<evidence type="ECO:0000256" key="2">
    <source>
        <dbReference type="PROSITE-ProRule" id="PRU00244"/>
    </source>
</evidence>
<evidence type="ECO:0000259" key="4">
    <source>
        <dbReference type="PROSITE" id="PS50883"/>
    </source>
</evidence>
<dbReference type="SMART" id="SM00052">
    <property type="entry name" value="EAL"/>
    <property type="match status" value="1"/>
</dbReference>
<keyword evidence="2" id="KW-1133">Transmembrane helix</keyword>
<evidence type="ECO:0000256" key="1">
    <source>
        <dbReference type="ARBA" id="ARBA00051114"/>
    </source>
</evidence>
<evidence type="ECO:0000313" key="8">
    <source>
        <dbReference type="Proteomes" id="UP000051913"/>
    </source>
</evidence>
<feature type="domain" description="MHYT" evidence="6">
    <location>
        <begin position="12"/>
        <end position="199"/>
    </location>
</feature>
<dbReference type="Gene3D" id="3.30.450.20">
    <property type="entry name" value="PAS domain"/>
    <property type="match status" value="1"/>
</dbReference>
<dbReference type="SUPFAM" id="SSF55073">
    <property type="entry name" value="Nucleotide cyclase"/>
    <property type="match status" value="1"/>
</dbReference>
<dbReference type="FunFam" id="3.30.70.270:FF:000001">
    <property type="entry name" value="Diguanylate cyclase domain protein"/>
    <property type="match status" value="1"/>
</dbReference>
<dbReference type="RefSeq" id="WP_057850971.1">
    <property type="nucleotide sequence ID" value="NZ_LLXX01000096.1"/>
</dbReference>
<feature type="transmembrane region" description="Helical" evidence="2">
    <location>
        <begin position="14"/>
        <end position="35"/>
    </location>
</feature>
<feature type="domain" description="EAL" evidence="4">
    <location>
        <begin position="545"/>
        <end position="795"/>
    </location>
</feature>
<dbReference type="InterPro" id="IPR043128">
    <property type="entry name" value="Rev_trsase/Diguanyl_cyclase"/>
</dbReference>
<dbReference type="Pfam" id="PF00990">
    <property type="entry name" value="GGDEF"/>
    <property type="match status" value="1"/>
</dbReference>
<proteinExistence type="predicted"/>
<dbReference type="GO" id="GO:0071732">
    <property type="term" value="P:cellular response to nitric oxide"/>
    <property type="evidence" value="ECO:0007669"/>
    <property type="project" value="UniProtKB-ARBA"/>
</dbReference>
<dbReference type="PANTHER" id="PTHR44757">
    <property type="entry name" value="DIGUANYLATE CYCLASE DGCP"/>
    <property type="match status" value="1"/>
</dbReference>
<dbReference type="FunFam" id="3.20.20.450:FF:000001">
    <property type="entry name" value="Cyclic di-GMP phosphodiesterase yahA"/>
    <property type="match status" value="1"/>
</dbReference>
<dbReference type="CDD" id="cd00130">
    <property type="entry name" value="PAS"/>
    <property type="match status" value="1"/>
</dbReference>
<dbReference type="AlphaFoldDB" id="A0A0R3LHC8"/>
<protein>
    <submittedName>
        <fullName evidence="7">Diguanylate cyclase</fullName>
    </submittedName>
</protein>
<dbReference type="InterPro" id="IPR035919">
    <property type="entry name" value="EAL_sf"/>
</dbReference>
<dbReference type="Pfam" id="PF03707">
    <property type="entry name" value="MHYT"/>
    <property type="match status" value="2"/>
</dbReference>
<dbReference type="SMART" id="SM00267">
    <property type="entry name" value="GGDEF"/>
    <property type="match status" value="1"/>
</dbReference>
<dbReference type="Proteomes" id="UP000051913">
    <property type="component" value="Unassembled WGS sequence"/>
</dbReference>
<keyword evidence="2" id="KW-0472">Membrane</keyword>
<dbReference type="STRING" id="1518501.CQ10_01015"/>
<dbReference type="CDD" id="cd01948">
    <property type="entry name" value="EAL"/>
    <property type="match status" value="1"/>
</dbReference>
<organism evidence="7 8">
    <name type="scientific">Bradyrhizobium valentinum</name>
    <dbReference type="NCBI Taxonomy" id="1518501"/>
    <lineage>
        <taxon>Bacteria</taxon>
        <taxon>Pseudomonadati</taxon>
        <taxon>Pseudomonadota</taxon>
        <taxon>Alphaproteobacteria</taxon>
        <taxon>Hyphomicrobiales</taxon>
        <taxon>Nitrobacteraceae</taxon>
        <taxon>Bradyrhizobium</taxon>
    </lineage>
</organism>
<dbReference type="NCBIfam" id="TIGR00254">
    <property type="entry name" value="GGDEF"/>
    <property type="match status" value="1"/>
</dbReference>
<reference evidence="7 8" key="1">
    <citation type="submission" date="2014-03" db="EMBL/GenBank/DDBJ databases">
        <title>Bradyrhizobium valentinum sp. nov., isolated from effective nodules of Lupinus mariae-josephae, a lupine endemic of basic-lime soils in Eastern Spain.</title>
        <authorList>
            <person name="Duran D."/>
            <person name="Rey L."/>
            <person name="Navarro A."/>
            <person name="Busquets A."/>
            <person name="Imperial J."/>
            <person name="Ruiz-Argueso T."/>
        </authorList>
    </citation>
    <scope>NUCLEOTIDE SEQUENCE [LARGE SCALE GENOMIC DNA]</scope>
    <source>
        <strain evidence="7 8">LmjM3</strain>
    </source>
</reference>
<dbReference type="InterPro" id="IPR000014">
    <property type="entry name" value="PAS"/>
</dbReference>
<dbReference type="EMBL" id="LLXX01000096">
    <property type="protein sequence ID" value="KRR07207.1"/>
    <property type="molecule type" value="Genomic_DNA"/>
</dbReference>
<comment type="caution">
    <text evidence="7">The sequence shown here is derived from an EMBL/GenBank/DDBJ whole genome shotgun (WGS) entry which is preliminary data.</text>
</comment>
<feature type="transmembrane region" description="Helical" evidence="2">
    <location>
        <begin position="146"/>
        <end position="166"/>
    </location>
</feature>
<dbReference type="NCBIfam" id="TIGR00229">
    <property type="entry name" value="sensory_box"/>
    <property type="match status" value="1"/>
</dbReference>
<gene>
    <name evidence="7" type="ORF">CP49_19105</name>
</gene>
<dbReference type="PROSITE" id="PS50924">
    <property type="entry name" value="MHYT"/>
    <property type="match status" value="1"/>
</dbReference>